<protein>
    <submittedName>
        <fullName evidence="8">DMT family transporter</fullName>
    </submittedName>
</protein>
<dbReference type="GO" id="GO:0016020">
    <property type="term" value="C:membrane"/>
    <property type="evidence" value="ECO:0007669"/>
    <property type="project" value="UniProtKB-SubCell"/>
</dbReference>
<gene>
    <name evidence="8" type="ORF">JJB09_22005</name>
</gene>
<comment type="caution">
    <text evidence="8">The sequence shown here is derived from an EMBL/GenBank/DDBJ whole genome shotgun (WGS) entry which is preliminary data.</text>
</comment>
<dbReference type="EMBL" id="JAEQNC010000015">
    <property type="protein sequence ID" value="MBL0374692.1"/>
    <property type="molecule type" value="Genomic_DNA"/>
</dbReference>
<evidence type="ECO:0000256" key="3">
    <source>
        <dbReference type="ARBA" id="ARBA00022692"/>
    </source>
</evidence>
<dbReference type="InterPro" id="IPR037185">
    <property type="entry name" value="EmrE-like"/>
</dbReference>
<proteinExistence type="inferred from homology"/>
<comment type="similarity">
    <text evidence="2">Belongs to the drug/metabolite transporter (DMT) superfamily. 10 TMS drug/metabolite exporter (DME) (TC 2.A.7.3) family.</text>
</comment>
<keyword evidence="4 6" id="KW-1133">Transmembrane helix</keyword>
<evidence type="ECO:0000256" key="1">
    <source>
        <dbReference type="ARBA" id="ARBA00004141"/>
    </source>
</evidence>
<evidence type="ECO:0000256" key="6">
    <source>
        <dbReference type="SAM" id="Phobius"/>
    </source>
</evidence>
<evidence type="ECO:0000256" key="5">
    <source>
        <dbReference type="ARBA" id="ARBA00023136"/>
    </source>
</evidence>
<evidence type="ECO:0000256" key="4">
    <source>
        <dbReference type="ARBA" id="ARBA00022989"/>
    </source>
</evidence>
<dbReference type="Proteomes" id="UP000633219">
    <property type="component" value="Unassembled WGS sequence"/>
</dbReference>
<feature type="domain" description="EamA" evidence="7">
    <location>
        <begin position="15"/>
        <end position="146"/>
    </location>
</feature>
<dbReference type="PANTHER" id="PTHR22911:SF6">
    <property type="entry name" value="SOLUTE CARRIER FAMILY 35 MEMBER G1"/>
    <property type="match status" value="1"/>
</dbReference>
<feature type="domain" description="EamA" evidence="7">
    <location>
        <begin position="155"/>
        <end position="287"/>
    </location>
</feature>
<feature type="transmembrane region" description="Helical" evidence="6">
    <location>
        <begin position="184"/>
        <end position="204"/>
    </location>
</feature>
<dbReference type="SUPFAM" id="SSF103481">
    <property type="entry name" value="Multidrug resistance efflux transporter EmrE"/>
    <property type="match status" value="2"/>
</dbReference>
<evidence type="ECO:0000313" key="8">
    <source>
        <dbReference type="EMBL" id="MBL0374692.1"/>
    </source>
</evidence>
<evidence type="ECO:0000313" key="9">
    <source>
        <dbReference type="Proteomes" id="UP000633219"/>
    </source>
</evidence>
<feature type="transmembrane region" description="Helical" evidence="6">
    <location>
        <begin position="41"/>
        <end position="64"/>
    </location>
</feature>
<keyword evidence="9" id="KW-1185">Reference proteome</keyword>
<reference evidence="8" key="1">
    <citation type="submission" date="2021-01" db="EMBL/GenBank/DDBJ databases">
        <title>Rhizobium sp. strain KVB221 16S ribosomal RNA gene Genome sequencing and assembly.</title>
        <authorList>
            <person name="Kang M."/>
        </authorList>
    </citation>
    <scope>NUCLEOTIDE SEQUENCE</scope>
    <source>
        <strain evidence="8">KVB221</strain>
    </source>
</reference>
<sequence>MGEIRMQFGSANKAAALIALMSFAIFTGADASVKLLSDRFSVFQVTFVLTSYAVLFIAAWALIAGKAAAIVPKAPLFASVRGILLATETLLIYYAFSTVPLAEAYVIAFLAPIMVAVLAVIFLGERMSMWGALGVALGFAGVLVVMQPGRSEIALGHVAAIFSALIFSITLLMLRRTKAHEDDLALAAVPLVILALMAGCFLPWAGGFPALDLKDLLIFMLGGFCLFLGHTLLVKAFRVGEASVVAPFQYSQIIWGSAFGLVLFGSPIELTTMLGAAIIILSGWLVLR</sequence>
<evidence type="ECO:0000256" key="2">
    <source>
        <dbReference type="ARBA" id="ARBA00009853"/>
    </source>
</evidence>
<feature type="transmembrane region" description="Helical" evidence="6">
    <location>
        <begin position="153"/>
        <end position="172"/>
    </location>
</feature>
<keyword evidence="5 6" id="KW-0472">Membrane</keyword>
<comment type="subcellular location">
    <subcellularLocation>
        <location evidence="1">Membrane</location>
        <topology evidence="1">Multi-pass membrane protein</topology>
    </subcellularLocation>
</comment>
<feature type="transmembrane region" description="Helical" evidence="6">
    <location>
        <begin position="130"/>
        <end position="147"/>
    </location>
</feature>
<organism evidence="8 9">
    <name type="scientific">Rhizobium setariae</name>
    <dbReference type="NCBI Taxonomy" id="2801340"/>
    <lineage>
        <taxon>Bacteria</taxon>
        <taxon>Pseudomonadati</taxon>
        <taxon>Pseudomonadota</taxon>
        <taxon>Alphaproteobacteria</taxon>
        <taxon>Hyphomicrobiales</taxon>
        <taxon>Rhizobiaceae</taxon>
        <taxon>Rhizobium/Agrobacterium group</taxon>
        <taxon>Rhizobium</taxon>
    </lineage>
</organism>
<feature type="transmembrane region" description="Helical" evidence="6">
    <location>
        <begin position="102"/>
        <end position="123"/>
    </location>
</feature>
<dbReference type="PANTHER" id="PTHR22911">
    <property type="entry name" value="ACYL-MALONYL CONDENSING ENZYME-RELATED"/>
    <property type="match status" value="1"/>
</dbReference>
<feature type="transmembrane region" description="Helical" evidence="6">
    <location>
        <begin position="216"/>
        <end position="237"/>
    </location>
</feature>
<name>A0A937CRJ3_9HYPH</name>
<feature type="transmembrane region" description="Helical" evidence="6">
    <location>
        <begin position="270"/>
        <end position="287"/>
    </location>
</feature>
<dbReference type="AlphaFoldDB" id="A0A937CRJ3"/>
<evidence type="ECO:0000259" key="7">
    <source>
        <dbReference type="Pfam" id="PF00892"/>
    </source>
</evidence>
<feature type="transmembrane region" description="Helical" evidence="6">
    <location>
        <begin position="76"/>
        <end position="96"/>
    </location>
</feature>
<dbReference type="Pfam" id="PF00892">
    <property type="entry name" value="EamA"/>
    <property type="match status" value="2"/>
</dbReference>
<dbReference type="Gene3D" id="1.10.3730.20">
    <property type="match status" value="1"/>
</dbReference>
<accession>A0A937CRJ3</accession>
<keyword evidence="3 6" id="KW-0812">Transmembrane</keyword>
<dbReference type="InterPro" id="IPR000620">
    <property type="entry name" value="EamA_dom"/>
</dbReference>